<name>A0A2P5W3A6_GOSBA</name>
<evidence type="ECO:0000313" key="2">
    <source>
        <dbReference type="EMBL" id="PPR85576.1"/>
    </source>
</evidence>
<proteinExistence type="predicted"/>
<organism evidence="2 3">
    <name type="scientific">Gossypium barbadense</name>
    <name type="common">Sea Island cotton</name>
    <name type="synonym">Hibiscus barbadensis</name>
    <dbReference type="NCBI Taxonomy" id="3634"/>
    <lineage>
        <taxon>Eukaryota</taxon>
        <taxon>Viridiplantae</taxon>
        <taxon>Streptophyta</taxon>
        <taxon>Embryophyta</taxon>
        <taxon>Tracheophyta</taxon>
        <taxon>Spermatophyta</taxon>
        <taxon>Magnoliopsida</taxon>
        <taxon>eudicotyledons</taxon>
        <taxon>Gunneridae</taxon>
        <taxon>Pentapetalae</taxon>
        <taxon>rosids</taxon>
        <taxon>malvids</taxon>
        <taxon>Malvales</taxon>
        <taxon>Malvaceae</taxon>
        <taxon>Malvoideae</taxon>
        <taxon>Gossypium</taxon>
    </lineage>
</organism>
<dbReference type="AlphaFoldDB" id="A0A2P5W3A6"/>
<gene>
    <name evidence="2" type="ORF">GOBAR_AA35118</name>
</gene>
<reference evidence="2 3" key="1">
    <citation type="submission" date="2015-01" db="EMBL/GenBank/DDBJ databases">
        <title>Genome of allotetraploid Gossypium barbadense reveals genomic plasticity and fiber elongation in cotton evolution.</title>
        <authorList>
            <person name="Chen X."/>
            <person name="Liu X."/>
            <person name="Zhao B."/>
            <person name="Zheng H."/>
            <person name="Hu Y."/>
            <person name="Lu G."/>
            <person name="Yang C."/>
            <person name="Chen J."/>
            <person name="Shan C."/>
            <person name="Zhang L."/>
            <person name="Zhou Y."/>
            <person name="Wang L."/>
            <person name="Guo W."/>
            <person name="Bai Y."/>
            <person name="Ruan J."/>
            <person name="Shangguan X."/>
            <person name="Mao Y."/>
            <person name="Jiang J."/>
            <person name="Zhu Y."/>
            <person name="Lei J."/>
            <person name="Kang H."/>
            <person name="Chen S."/>
            <person name="He X."/>
            <person name="Wang R."/>
            <person name="Wang Y."/>
            <person name="Chen J."/>
            <person name="Wang L."/>
            <person name="Yu S."/>
            <person name="Wang B."/>
            <person name="Wei J."/>
            <person name="Song S."/>
            <person name="Lu X."/>
            <person name="Gao Z."/>
            <person name="Gu W."/>
            <person name="Deng X."/>
            <person name="Ma D."/>
            <person name="Wang S."/>
            <person name="Liang W."/>
            <person name="Fang L."/>
            <person name="Cai C."/>
            <person name="Zhu X."/>
            <person name="Zhou B."/>
            <person name="Zhang Y."/>
            <person name="Chen Z."/>
            <person name="Xu S."/>
            <person name="Zhu R."/>
            <person name="Wang S."/>
            <person name="Zhang T."/>
            <person name="Zhao G."/>
        </authorList>
    </citation>
    <scope>NUCLEOTIDE SEQUENCE [LARGE SCALE GENOMIC DNA]</scope>
    <source>
        <strain evidence="3">cv. Xinhai21</strain>
        <tissue evidence="2">Leaf</tissue>
    </source>
</reference>
<dbReference type="EMBL" id="KZ669342">
    <property type="protein sequence ID" value="PPR85576.1"/>
    <property type="molecule type" value="Genomic_DNA"/>
</dbReference>
<evidence type="ECO:0000313" key="3">
    <source>
        <dbReference type="Proteomes" id="UP000239757"/>
    </source>
</evidence>
<evidence type="ECO:0000256" key="1">
    <source>
        <dbReference type="SAM" id="MobiDB-lite"/>
    </source>
</evidence>
<dbReference type="Proteomes" id="UP000239757">
    <property type="component" value="Unassembled WGS sequence"/>
</dbReference>
<accession>A0A2P5W3A6</accession>
<feature type="region of interest" description="Disordered" evidence="1">
    <location>
        <begin position="1"/>
        <end position="28"/>
    </location>
</feature>
<sequence>MSSSCGKKATVPTSKKRKGASSSSGPTAKICHPFLQSPIGPQEELFQILRDRPLIVGYCIDWAAVERVQLADEFKEENDLHALNCHIHRSPSRCWDALVPRSATYDRSRSKGRERAPALSPLMTSNTYGVCHTGMSSTSPTLSPLQFATRQSKIERGPSLWPLCDSTGATLRAPRHRGTRIILDPHWPNVSTRHLEHAKHEND</sequence>
<protein>
    <submittedName>
        <fullName evidence="2">Uncharacterized protein</fullName>
    </submittedName>
</protein>